<dbReference type="InterPro" id="IPR028082">
    <property type="entry name" value="Peripla_BP_I"/>
</dbReference>
<accession>A0A4V1HHX1</accession>
<organism evidence="2 3">
    <name type="scientific">Thiomicrorhabdus sediminis</name>
    <dbReference type="NCBI Taxonomy" id="2580412"/>
    <lineage>
        <taxon>Bacteria</taxon>
        <taxon>Pseudomonadati</taxon>
        <taxon>Pseudomonadota</taxon>
        <taxon>Gammaproteobacteria</taxon>
        <taxon>Thiotrichales</taxon>
        <taxon>Piscirickettsiaceae</taxon>
        <taxon>Thiomicrorhabdus</taxon>
    </lineage>
</organism>
<gene>
    <name evidence="2" type="ORF">FE785_07580</name>
</gene>
<dbReference type="Proteomes" id="UP000304864">
    <property type="component" value="Chromosome"/>
</dbReference>
<proteinExistence type="predicted"/>
<evidence type="ECO:0000256" key="1">
    <source>
        <dbReference type="SAM" id="Phobius"/>
    </source>
</evidence>
<keyword evidence="1" id="KW-0472">Membrane</keyword>
<dbReference type="RefSeq" id="WP_138565177.1">
    <property type="nucleotide sequence ID" value="NZ_CP040602.1"/>
</dbReference>
<dbReference type="InterPro" id="IPR007443">
    <property type="entry name" value="LpoA"/>
</dbReference>
<keyword evidence="1" id="KW-1133">Transmembrane helix</keyword>
<dbReference type="AlphaFoldDB" id="A0A4V1HHX1"/>
<evidence type="ECO:0000313" key="3">
    <source>
        <dbReference type="Proteomes" id="UP000304864"/>
    </source>
</evidence>
<evidence type="ECO:0000313" key="2">
    <source>
        <dbReference type="EMBL" id="QCU90503.1"/>
    </source>
</evidence>
<dbReference type="OrthoDB" id="6708821at2"/>
<keyword evidence="3" id="KW-1185">Reference proteome</keyword>
<dbReference type="Pfam" id="PF04348">
    <property type="entry name" value="LppC"/>
    <property type="match status" value="1"/>
</dbReference>
<dbReference type="KEGG" id="thig:FE785_07580"/>
<dbReference type="SUPFAM" id="SSF53822">
    <property type="entry name" value="Periplasmic binding protein-like I"/>
    <property type="match status" value="1"/>
</dbReference>
<protein>
    <submittedName>
        <fullName evidence="2">Uncharacterized protein</fullName>
    </submittedName>
</protein>
<dbReference type="EMBL" id="CP040602">
    <property type="protein sequence ID" value="QCU90503.1"/>
    <property type="molecule type" value="Genomic_DNA"/>
</dbReference>
<sequence>MNNRVVTGENLPRRAQLEVAHRSFVAWLSVIGIFSAIVFMAIPVKAQVFADLAQPMQLAQAGQIHRSPQHVNRLDQEILILRAEMAKRRGEWPQLKHYLSILEKQPILPEFAPRVEQLKHFKPEQSPLDKILSFFGVSDTPSLPLHDRNAVVAIVLPLSGAYASAGEPLQRAIQEGLTEAGFTGKLVSIDSELYDSVYDIWNTLKYYEPSFIFGPLQKEMVANWQLLDTGVTTFYFNEVLRLGSKEFALAPSKLVGLEQLFQIINDNAYQHVMVISDKSDQAQLLKNSFAQAWKDLNRPFYLESHTIDGNVGRTLDKAFDMQASKDRALWVEHSLNRHLSFEKRARRDIDLVVSFVDQHQAIQVSPYLNYLPIPAMYTHVWYPSQMPNLNYLLNNLDAMSQTLAILPFYLAENRVLKQQHSEQELKIGLFYALGRVATEIVKKSDLSSSVDSLVNTEFGSYVRNAQGQFHLLPMVYWADQASIQRLSALSR</sequence>
<feature type="transmembrane region" description="Helical" evidence="1">
    <location>
        <begin position="24"/>
        <end position="44"/>
    </location>
</feature>
<name>A0A4V1HHX1_9GAMM</name>
<dbReference type="Gene3D" id="3.40.50.2300">
    <property type="match status" value="2"/>
</dbReference>
<reference evidence="2 3" key="1">
    <citation type="submission" date="2019-05" db="EMBL/GenBank/DDBJ databases">
        <title>Thiomicrorhabdus sediminis sp. nov, a novel sulfur-oxidizing bacterium isolated from coastal sediment.</title>
        <authorList>
            <person name="Liu X."/>
        </authorList>
    </citation>
    <scope>NUCLEOTIDE SEQUENCE [LARGE SCALE GENOMIC DNA]</scope>
    <source>
        <strain evidence="2 3">G1</strain>
    </source>
</reference>
<keyword evidence="1" id="KW-0812">Transmembrane</keyword>